<feature type="compositionally biased region" description="Low complexity" evidence="2">
    <location>
        <begin position="26"/>
        <end position="43"/>
    </location>
</feature>
<proteinExistence type="predicted"/>
<name>A0A813LHD6_POLGL</name>
<keyword evidence="1" id="KW-0479">Metal-binding</keyword>
<gene>
    <name evidence="4" type="ORF">PGLA2088_LOCUS44416</name>
</gene>
<keyword evidence="1" id="KW-0863">Zinc-finger</keyword>
<keyword evidence="1" id="KW-0862">Zinc</keyword>
<dbReference type="InterPro" id="IPR045194">
    <property type="entry name" value="MGRN1/RNF157-like"/>
</dbReference>
<dbReference type="Proteomes" id="UP000626109">
    <property type="component" value="Unassembled WGS sequence"/>
</dbReference>
<dbReference type="AlphaFoldDB" id="A0A813LHD6"/>
<dbReference type="EMBL" id="CAJNNW010035191">
    <property type="protein sequence ID" value="CAE8726224.1"/>
    <property type="molecule type" value="Genomic_DNA"/>
</dbReference>
<evidence type="ECO:0000313" key="4">
    <source>
        <dbReference type="EMBL" id="CAE8726224.1"/>
    </source>
</evidence>
<dbReference type="GO" id="GO:0061630">
    <property type="term" value="F:ubiquitin protein ligase activity"/>
    <property type="evidence" value="ECO:0007669"/>
    <property type="project" value="UniProtKB-EC"/>
</dbReference>
<feature type="domain" description="RING-type" evidence="3">
    <location>
        <begin position="231"/>
        <end position="271"/>
    </location>
</feature>
<dbReference type="InterPro" id="IPR001841">
    <property type="entry name" value="Znf_RING"/>
</dbReference>
<sequence length="283" mass="29545">MGCAASTQGVQTQYGLVQVQSSGTRPTPSSHAHQSQQQQQVRPVPGPGPGPQDGSLATAPLVRSLVSLHRDSLALEKDEQGYHLTFRFGALTAGTATASFVVSGGDEATDGAGLVAPIGVQASTECRFEAGTGQTQTGRLFLCSDLAASLQGLAGDKSKHHAMLDLRADDSDPKAVTAQRSFLKLSADGNGEVQVEKQLVQCGVLVRQLDALYGTMPNPRAGNSEADGGDCVICLSNPREVAILHCRHVCLCLTCAQITSSTWSFQCPVCRGRVAAMVGLKDA</sequence>
<dbReference type="Pfam" id="PF13920">
    <property type="entry name" value="zf-C3HC4_3"/>
    <property type="match status" value="1"/>
</dbReference>
<evidence type="ECO:0000256" key="2">
    <source>
        <dbReference type="SAM" id="MobiDB-lite"/>
    </source>
</evidence>
<organism evidence="4 5">
    <name type="scientific">Polarella glacialis</name>
    <name type="common">Dinoflagellate</name>
    <dbReference type="NCBI Taxonomy" id="89957"/>
    <lineage>
        <taxon>Eukaryota</taxon>
        <taxon>Sar</taxon>
        <taxon>Alveolata</taxon>
        <taxon>Dinophyceae</taxon>
        <taxon>Suessiales</taxon>
        <taxon>Suessiaceae</taxon>
        <taxon>Polarella</taxon>
    </lineage>
</organism>
<comment type="caution">
    <text evidence="4">The sequence shown here is derived from an EMBL/GenBank/DDBJ whole genome shotgun (WGS) entry which is preliminary data.</text>
</comment>
<protein>
    <recommendedName>
        <fullName evidence="3">RING-type domain-containing protein</fullName>
    </recommendedName>
</protein>
<evidence type="ECO:0000313" key="5">
    <source>
        <dbReference type="Proteomes" id="UP000626109"/>
    </source>
</evidence>
<dbReference type="SUPFAM" id="SSF57850">
    <property type="entry name" value="RING/U-box"/>
    <property type="match status" value="1"/>
</dbReference>
<dbReference type="Gene3D" id="3.30.40.10">
    <property type="entry name" value="Zinc/RING finger domain, C3HC4 (zinc finger)"/>
    <property type="match status" value="1"/>
</dbReference>
<dbReference type="SMART" id="SM00184">
    <property type="entry name" value="RING"/>
    <property type="match status" value="1"/>
</dbReference>
<dbReference type="GO" id="GO:0016567">
    <property type="term" value="P:protein ubiquitination"/>
    <property type="evidence" value="ECO:0007669"/>
    <property type="project" value="TreeGrafter"/>
</dbReference>
<dbReference type="PROSITE" id="PS50089">
    <property type="entry name" value="ZF_RING_2"/>
    <property type="match status" value="1"/>
</dbReference>
<reference evidence="4" key="1">
    <citation type="submission" date="2021-02" db="EMBL/GenBank/DDBJ databases">
        <authorList>
            <person name="Dougan E. K."/>
            <person name="Rhodes N."/>
            <person name="Thang M."/>
            <person name="Chan C."/>
        </authorList>
    </citation>
    <scope>NUCLEOTIDE SEQUENCE</scope>
</reference>
<evidence type="ECO:0000259" key="3">
    <source>
        <dbReference type="PROSITE" id="PS50089"/>
    </source>
</evidence>
<evidence type="ECO:0000256" key="1">
    <source>
        <dbReference type="PROSITE-ProRule" id="PRU00175"/>
    </source>
</evidence>
<dbReference type="PANTHER" id="PTHR22996">
    <property type="entry name" value="MAHOGUNIN"/>
    <property type="match status" value="1"/>
</dbReference>
<feature type="region of interest" description="Disordered" evidence="2">
    <location>
        <begin position="18"/>
        <end position="57"/>
    </location>
</feature>
<dbReference type="InterPro" id="IPR013083">
    <property type="entry name" value="Znf_RING/FYVE/PHD"/>
</dbReference>
<dbReference type="PANTHER" id="PTHR22996:SF0">
    <property type="entry name" value="RE60872P-RELATED"/>
    <property type="match status" value="1"/>
</dbReference>
<dbReference type="GO" id="GO:0008270">
    <property type="term" value="F:zinc ion binding"/>
    <property type="evidence" value="ECO:0007669"/>
    <property type="project" value="UniProtKB-KW"/>
</dbReference>
<accession>A0A813LHD6</accession>